<dbReference type="InterPro" id="IPR044633">
    <property type="entry name" value="CstF1-like"/>
</dbReference>
<dbReference type="PANTHER" id="PTHR44133:SF2">
    <property type="entry name" value="CLEAVAGE STIMULATION FACTOR SUBUNIT 1"/>
    <property type="match status" value="1"/>
</dbReference>
<dbReference type="GeneID" id="20246162"/>
<evidence type="ECO:0000256" key="7">
    <source>
        <dbReference type="ARBA" id="ARBA00058408"/>
    </source>
</evidence>
<reference evidence="12 13" key="1">
    <citation type="journal article" date="2013" name="Nature">
        <title>Insights into bilaterian evolution from three spiralian genomes.</title>
        <authorList>
            <person name="Simakov O."/>
            <person name="Marletaz F."/>
            <person name="Cho S.J."/>
            <person name="Edsinger-Gonzales E."/>
            <person name="Havlak P."/>
            <person name="Hellsten U."/>
            <person name="Kuo D.H."/>
            <person name="Larsson T."/>
            <person name="Lv J."/>
            <person name="Arendt D."/>
            <person name="Savage R."/>
            <person name="Osoegawa K."/>
            <person name="de Jong P."/>
            <person name="Grimwood J."/>
            <person name="Chapman J.A."/>
            <person name="Shapiro H."/>
            <person name="Aerts A."/>
            <person name="Otillar R.P."/>
            <person name="Terry A.Y."/>
            <person name="Boore J.L."/>
            <person name="Grigoriev I.V."/>
            <person name="Lindberg D.R."/>
            <person name="Seaver E.C."/>
            <person name="Weisblat D.A."/>
            <person name="Putnam N.H."/>
            <person name="Rokhsar D.S."/>
        </authorList>
    </citation>
    <scope>NUCLEOTIDE SEQUENCE [LARGE SCALE GENOMIC DNA]</scope>
</reference>
<dbReference type="FunFam" id="2.130.10.10:FF:000089">
    <property type="entry name" value="Cleavage stimulation factor subunit 1"/>
    <property type="match status" value="1"/>
</dbReference>
<feature type="repeat" description="WD" evidence="10">
    <location>
        <begin position="107"/>
        <end position="141"/>
    </location>
</feature>
<dbReference type="EMBL" id="KB202283">
    <property type="protein sequence ID" value="ESO91337.1"/>
    <property type="molecule type" value="Genomic_DNA"/>
</dbReference>
<dbReference type="Gene3D" id="2.130.10.10">
    <property type="entry name" value="YVTN repeat-like/Quinoprotein amine dehydrogenase"/>
    <property type="match status" value="2"/>
</dbReference>
<dbReference type="InterPro" id="IPR001680">
    <property type="entry name" value="WD40_rpt"/>
</dbReference>
<dbReference type="InterPro" id="IPR032028">
    <property type="entry name" value="CSTF1_dimer"/>
</dbReference>
<keyword evidence="2 10" id="KW-0853">WD repeat</keyword>
<comment type="subcellular location">
    <subcellularLocation>
        <location evidence="1">Nucleus</location>
    </subcellularLocation>
</comment>
<dbReference type="AlphaFoldDB" id="V4A3U1"/>
<feature type="domain" description="Cleavage stimulation factor subunit 1 dimerisation" evidence="11">
    <location>
        <begin position="13"/>
        <end position="67"/>
    </location>
</feature>
<keyword evidence="5" id="KW-0539">Nucleus</keyword>
<evidence type="ECO:0000313" key="12">
    <source>
        <dbReference type="EMBL" id="ESO91337.1"/>
    </source>
</evidence>
<dbReference type="InterPro" id="IPR038184">
    <property type="entry name" value="CSTF1_dimer_sf"/>
</dbReference>
<dbReference type="Proteomes" id="UP000030746">
    <property type="component" value="Unassembled WGS sequence"/>
</dbReference>
<evidence type="ECO:0000256" key="1">
    <source>
        <dbReference type="ARBA" id="ARBA00004123"/>
    </source>
</evidence>
<comment type="subunit">
    <text evidence="8">Homodimer. The CSTF complex is composed of CSTF1 (50 kDa subunit), CSTF2 (64 kDa subunit) and CSTF3 (77 kDa subunit). Interacts (via repeats WD) directly with CSTF3. Interacts (via repeat WD6) with BARD1. Interacts with ERCC6.</text>
</comment>
<dbReference type="InterPro" id="IPR036322">
    <property type="entry name" value="WD40_repeat_dom_sf"/>
</dbReference>
<evidence type="ECO:0000313" key="13">
    <source>
        <dbReference type="Proteomes" id="UP000030746"/>
    </source>
</evidence>
<evidence type="ECO:0000256" key="2">
    <source>
        <dbReference type="ARBA" id="ARBA00022574"/>
    </source>
</evidence>
<protein>
    <recommendedName>
        <fullName evidence="9">Cleavage stimulation factor subunit 1</fullName>
    </recommendedName>
    <alternativeName>
        <fullName evidence="6">Cleavage stimulation factor 50 kDa subunit</fullName>
    </alternativeName>
</protein>
<dbReference type="Pfam" id="PF16699">
    <property type="entry name" value="CSTF1_dimer"/>
    <property type="match status" value="1"/>
</dbReference>
<dbReference type="CTD" id="20246162"/>
<dbReference type="Pfam" id="PF00400">
    <property type="entry name" value="WD40"/>
    <property type="match status" value="6"/>
</dbReference>
<name>V4A3U1_LOTGI</name>
<dbReference type="PROSITE" id="PS50294">
    <property type="entry name" value="WD_REPEATS_REGION"/>
    <property type="match status" value="3"/>
</dbReference>
<evidence type="ECO:0000259" key="11">
    <source>
        <dbReference type="Pfam" id="PF16699"/>
    </source>
</evidence>
<dbReference type="HOGENOM" id="CLU_041619_0_0_1"/>
<feature type="repeat" description="WD" evidence="10">
    <location>
        <begin position="172"/>
        <end position="213"/>
    </location>
</feature>
<dbReference type="GO" id="GO:0031124">
    <property type="term" value="P:mRNA 3'-end processing"/>
    <property type="evidence" value="ECO:0007669"/>
    <property type="project" value="InterPro"/>
</dbReference>
<evidence type="ECO:0000256" key="10">
    <source>
        <dbReference type="PROSITE-ProRule" id="PRU00221"/>
    </source>
</evidence>
<dbReference type="SMART" id="SM00320">
    <property type="entry name" value="WD40"/>
    <property type="match status" value="6"/>
</dbReference>
<dbReference type="OMA" id="HTEDYVM"/>
<dbReference type="CDD" id="cd00200">
    <property type="entry name" value="WD40"/>
    <property type="match status" value="1"/>
</dbReference>
<proteinExistence type="predicted"/>
<evidence type="ECO:0000256" key="9">
    <source>
        <dbReference type="ARBA" id="ARBA00074323"/>
    </source>
</evidence>
<dbReference type="OrthoDB" id="14421at2759"/>
<dbReference type="Gene3D" id="1.20.960.50">
    <property type="entry name" value="Cleavage stimulation factor subunit 1, dimerisation domain"/>
    <property type="match status" value="1"/>
</dbReference>
<organism evidence="12 13">
    <name type="scientific">Lottia gigantea</name>
    <name type="common">Giant owl limpet</name>
    <dbReference type="NCBI Taxonomy" id="225164"/>
    <lineage>
        <taxon>Eukaryota</taxon>
        <taxon>Metazoa</taxon>
        <taxon>Spiralia</taxon>
        <taxon>Lophotrochozoa</taxon>
        <taxon>Mollusca</taxon>
        <taxon>Gastropoda</taxon>
        <taxon>Patellogastropoda</taxon>
        <taxon>Lottioidea</taxon>
        <taxon>Lottiidae</taxon>
        <taxon>Lottia</taxon>
    </lineage>
</organism>
<evidence type="ECO:0000256" key="3">
    <source>
        <dbReference type="ARBA" id="ARBA00022664"/>
    </source>
</evidence>
<feature type="repeat" description="WD" evidence="10">
    <location>
        <begin position="305"/>
        <end position="346"/>
    </location>
</feature>
<evidence type="ECO:0000256" key="5">
    <source>
        <dbReference type="ARBA" id="ARBA00023242"/>
    </source>
</evidence>
<dbReference type="SUPFAM" id="SSF50978">
    <property type="entry name" value="WD40 repeat-like"/>
    <property type="match status" value="1"/>
</dbReference>
<dbReference type="KEGG" id="lgi:LOTGIDRAFT_209676"/>
<keyword evidence="3" id="KW-0507">mRNA processing</keyword>
<dbReference type="RefSeq" id="XP_009058033.1">
    <property type="nucleotide sequence ID" value="XM_009059785.1"/>
</dbReference>
<keyword evidence="13" id="KW-1185">Reference proteome</keyword>
<dbReference type="STRING" id="225164.V4A3U1"/>
<dbReference type="InterPro" id="IPR015943">
    <property type="entry name" value="WD40/YVTN_repeat-like_dom_sf"/>
</dbReference>
<dbReference type="PANTHER" id="PTHR44133">
    <property type="entry name" value="CLEAVAGE STIMULATION FACTOR SUBUNIT 1"/>
    <property type="match status" value="1"/>
</dbReference>
<accession>V4A3U1</accession>
<dbReference type="InterPro" id="IPR019775">
    <property type="entry name" value="WD40_repeat_CS"/>
</dbReference>
<dbReference type="GO" id="GO:0005848">
    <property type="term" value="C:mRNA cleavage stimulating factor complex"/>
    <property type="evidence" value="ECO:0007669"/>
    <property type="project" value="InterPro"/>
</dbReference>
<comment type="function">
    <text evidence="7">One of the multiple factors required for polyadenylation and 3'-end cleavage of mammalian pre-mRNAs. May be responsible for the interaction of CSTF with other factors to form a stable complex on the pre-mRNA.</text>
</comment>
<gene>
    <name evidence="12" type="ORF">LOTGIDRAFT_209676</name>
</gene>
<dbReference type="FunFam" id="2.130.10.10:FF:000064">
    <property type="entry name" value="Cleavage stimulation factor subunit 1"/>
    <property type="match status" value="1"/>
</dbReference>
<dbReference type="FunFam" id="1.20.960.50:FF:000001">
    <property type="entry name" value="Cleavage stimulation factor subunit 1"/>
    <property type="match status" value="1"/>
</dbReference>
<evidence type="ECO:0000256" key="8">
    <source>
        <dbReference type="ARBA" id="ARBA00066148"/>
    </source>
</evidence>
<feature type="repeat" description="WD" evidence="10">
    <location>
        <begin position="261"/>
        <end position="293"/>
    </location>
</feature>
<sequence length="434" mass="48868">MPKPSKGKDELEIRRRDQLYRLIISQLFYDGFKDAAFKLCEIFKPHPTCPPSDRLLQITQLSLQLEEERNEKANKTAVAPISGIDLEFETEVQSISAEAALYETCYVTAHKAACRAATFHHSGQLIATGSEDASIKILDVERMLAKSATPPELIAMETPQQQMENHPVIRTLYDHNDEISCLDFHPTEQILASGSKDYTVKLFEYSKPSVKKAYKSIQEVQPIRCLSFHPSGDFLLVGVNHPTLRLYDVNTFQSYVANDPIYQHSAPVTDVKWAPNGKMFVTCGKDGDIKLYDGVSLKCFNTFKNAHDSKEVTSVVFSKNSKYVLSSGKDSLVKLWELSTNRCLIVYTGAGATGRMDHRTRATFNHTEDYVLFPDEKTTSLCCWDSRNAERQRLLGLGHNGVVRSIVHSPTGPAFMSCSDDCRARFWYRKATAD</sequence>
<feature type="repeat" description="WD" evidence="10">
    <location>
        <begin position="396"/>
        <end position="427"/>
    </location>
</feature>
<evidence type="ECO:0000256" key="6">
    <source>
        <dbReference type="ARBA" id="ARBA00029851"/>
    </source>
</evidence>
<keyword evidence="4" id="KW-0677">Repeat</keyword>
<dbReference type="PROSITE" id="PS00678">
    <property type="entry name" value="WD_REPEATS_1"/>
    <property type="match status" value="1"/>
</dbReference>
<dbReference type="GO" id="GO:0003723">
    <property type="term" value="F:RNA binding"/>
    <property type="evidence" value="ECO:0007669"/>
    <property type="project" value="TreeGrafter"/>
</dbReference>
<evidence type="ECO:0000256" key="4">
    <source>
        <dbReference type="ARBA" id="ARBA00022737"/>
    </source>
</evidence>
<dbReference type="PROSITE" id="PS50082">
    <property type="entry name" value="WD_REPEATS_2"/>
    <property type="match status" value="5"/>
</dbReference>